<sequence>MEAAHDSCEAARDFYRTGTETLSMTRTDLADIYRGYIACLNAQDWPRLGQFVDEKAQHNDRPLGLAGYRAMLEQDFRDIPDLHFNIRLLTSDPPYIACRLAFDCSPRGIFLGLPVNGKKVCFSENVFYEFRAGKIVQVWSVIDKAAIEAQL</sequence>
<accession>A0ABQ6CUN0</accession>
<comment type="caution">
    <text evidence="1">The sequence shown here is derived from an EMBL/GenBank/DDBJ whole genome shotgun (WGS) entry which is preliminary data.</text>
</comment>
<dbReference type="Pfam" id="PF07366">
    <property type="entry name" value="SnoaL"/>
    <property type="match status" value="1"/>
</dbReference>
<dbReference type="Proteomes" id="UP001156882">
    <property type="component" value="Unassembled WGS sequence"/>
</dbReference>
<dbReference type="InterPro" id="IPR032710">
    <property type="entry name" value="NTF2-like_dom_sf"/>
</dbReference>
<dbReference type="InterPro" id="IPR009959">
    <property type="entry name" value="Cyclase_SnoaL-like"/>
</dbReference>
<evidence type="ECO:0000313" key="2">
    <source>
        <dbReference type="Proteomes" id="UP001156882"/>
    </source>
</evidence>
<dbReference type="PANTHER" id="PTHR38436:SF1">
    <property type="entry name" value="ESTER CYCLASE"/>
    <property type="match status" value="1"/>
</dbReference>
<gene>
    <name evidence="1" type="ORF">GCM10007874_65340</name>
</gene>
<dbReference type="PANTHER" id="PTHR38436">
    <property type="entry name" value="POLYKETIDE CYCLASE SNOAL-LIKE DOMAIN"/>
    <property type="match status" value="1"/>
</dbReference>
<evidence type="ECO:0000313" key="1">
    <source>
        <dbReference type="EMBL" id="GLS23513.1"/>
    </source>
</evidence>
<reference evidence="2" key="1">
    <citation type="journal article" date="2019" name="Int. J. Syst. Evol. Microbiol.">
        <title>The Global Catalogue of Microorganisms (GCM) 10K type strain sequencing project: providing services to taxonomists for standard genome sequencing and annotation.</title>
        <authorList>
            <consortium name="The Broad Institute Genomics Platform"/>
            <consortium name="The Broad Institute Genome Sequencing Center for Infectious Disease"/>
            <person name="Wu L."/>
            <person name="Ma J."/>
        </authorList>
    </citation>
    <scope>NUCLEOTIDE SEQUENCE [LARGE SCALE GENOMIC DNA]</scope>
    <source>
        <strain evidence="2">NBRC 101365</strain>
    </source>
</reference>
<protein>
    <submittedName>
        <fullName evidence="1">Ester cyclase</fullName>
    </submittedName>
</protein>
<dbReference type="EMBL" id="BSPC01000075">
    <property type="protein sequence ID" value="GLS23513.1"/>
    <property type="molecule type" value="Genomic_DNA"/>
</dbReference>
<keyword evidence="2" id="KW-1185">Reference proteome</keyword>
<name>A0ABQ6CUN0_9HYPH</name>
<organism evidence="1 2">
    <name type="scientific">Labrys miyagiensis</name>
    <dbReference type="NCBI Taxonomy" id="346912"/>
    <lineage>
        <taxon>Bacteria</taxon>
        <taxon>Pseudomonadati</taxon>
        <taxon>Pseudomonadota</taxon>
        <taxon>Alphaproteobacteria</taxon>
        <taxon>Hyphomicrobiales</taxon>
        <taxon>Xanthobacteraceae</taxon>
        <taxon>Labrys</taxon>
    </lineage>
</organism>
<proteinExistence type="predicted"/>
<dbReference type="SUPFAM" id="SSF54427">
    <property type="entry name" value="NTF2-like"/>
    <property type="match status" value="1"/>
</dbReference>
<dbReference type="Gene3D" id="3.10.450.50">
    <property type="match status" value="1"/>
</dbReference>